<name>A0ABV8PD82_9SPHI</name>
<gene>
    <name evidence="2" type="ORF">ACFOWA_15275</name>
</gene>
<evidence type="ECO:0000259" key="1">
    <source>
        <dbReference type="Pfam" id="PF14344"/>
    </source>
</evidence>
<protein>
    <submittedName>
        <fullName evidence="2">DUF4397 domain-containing protein</fullName>
    </submittedName>
</protein>
<organism evidence="2 3">
    <name type="scientific">Pedobacter lithocola</name>
    <dbReference type="NCBI Taxonomy" id="1908239"/>
    <lineage>
        <taxon>Bacteria</taxon>
        <taxon>Pseudomonadati</taxon>
        <taxon>Bacteroidota</taxon>
        <taxon>Sphingobacteriia</taxon>
        <taxon>Sphingobacteriales</taxon>
        <taxon>Sphingobacteriaceae</taxon>
        <taxon>Pedobacter</taxon>
    </lineage>
</organism>
<dbReference type="RefSeq" id="WP_378986633.1">
    <property type="nucleotide sequence ID" value="NZ_JBHSBW010000013.1"/>
</dbReference>
<sequence>MKIKPSQFFKIFFFIGFICLMMSCVKNDNFDLDTKVRFFNVVDGPGQDFYLNGVRTATGINYSSNSEYIVAFGNKEYSIIAKNTGTQVSSDTIKKTLEVGKNYSVYYVRTSEIDSVLKVFEDDLTPDTAVSRLFFINAGFTLPSRVEIRNETSSFTTSLGNGENSGYIMMPTGKDSKLYFNLVGSTVVDTLSYTNFYKGKTYTIVIDGVNKGNDKGKLRERLIVNN</sequence>
<accession>A0ABV8PD82</accession>
<evidence type="ECO:0000313" key="3">
    <source>
        <dbReference type="Proteomes" id="UP001595789"/>
    </source>
</evidence>
<dbReference type="EMBL" id="JBHSBW010000013">
    <property type="protein sequence ID" value="MFC4212560.1"/>
    <property type="molecule type" value="Genomic_DNA"/>
</dbReference>
<dbReference type="Pfam" id="PF14344">
    <property type="entry name" value="DUF4397"/>
    <property type="match status" value="1"/>
</dbReference>
<feature type="domain" description="DUF4397" evidence="1">
    <location>
        <begin position="35"/>
        <end position="138"/>
    </location>
</feature>
<dbReference type="InterPro" id="IPR025510">
    <property type="entry name" value="DUF4397"/>
</dbReference>
<comment type="caution">
    <text evidence="2">The sequence shown here is derived from an EMBL/GenBank/DDBJ whole genome shotgun (WGS) entry which is preliminary data.</text>
</comment>
<proteinExistence type="predicted"/>
<dbReference type="PROSITE" id="PS51257">
    <property type="entry name" value="PROKAR_LIPOPROTEIN"/>
    <property type="match status" value="1"/>
</dbReference>
<dbReference type="Proteomes" id="UP001595789">
    <property type="component" value="Unassembled WGS sequence"/>
</dbReference>
<evidence type="ECO:0000313" key="2">
    <source>
        <dbReference type="EMBL" id="MFC4212560.1"/>
    </source>
</evidence>
<keyword evidence="3" id="KW-1185">Reference proteome</keyword>
<reference evidence="3" key="1">
    <citation type="journal article" date="2019" name="Int. J. Syst. Evol. Microbiol.">
        <title>The Global Catalogue of Microorganisms (GCM) 10K type strain sequencing project: providing services to taxonomists for standard genome sequencing and annotation.</title>
        <authorList>
            <consortium name="The Broad Institute Genomics Platform"/>
            <consortium name="The Broad Institute Genome Sequencing Center for Infectious Disease"/>
            <person name="Wu L."/>
            <person name="Ma J."/>
        </authorList>
    </citation>
    <scope>NUCLEOTIDE SEQUENCE [LARGE SCALE GENOMIC DNA]</scope>
    <source>
        <strain evidence="3">CCM 8691</strain>
    </source>
</reference>